<dbReference type="InterPro" id="IPR016181">
    <property type="entry name" value="Acyl_CoA_acyltransferase"/>
</dbReference>
<reference evidence="1 2" key="1">
    <citation type="submission" date="2016-10" db="EMBL/GenBank/DDBJ databases">
        <authorList>
            <person name="de Groot N.N."/>
        </authorList>
    </citation>
    <scope>NUCLEOTIDE SEQUENCE [LARGE SCALE GENOMIC DNA]</scope>
    <source>
        <strain evidence="1 2">DSM 8423</strain>
    </source>
</reference>
<keyword evidence="2" id="KW-1185">Reference proteome</keyword>
<dbReference type="Gene3D" id="3.40.630.30">
    <property type="match status" value="1"/>
</dbReference>
<dbReference type="Proteomes" id="UP000198744">
    <property type="component" value="Unassembled WGS sequence"/>
</dbReference>
<dbReference type="SUPFAM" id="SSF55729">
    <property type="entry name" value="Acyl-CoA N-acyltransferases (Nat)"/>
    <property type="match status" value="1"/>
</dbReference>
<evidence type="ECO:0000313" key="2">
    <source>
        <dbReference type="Proteomes" id="UP000198744"/>
    </source>
</evidence>
<name>A0A1H7ZIM1_9BACT</name>
<dbReference type="EMBL" id="FOBS01000023">
    <property type="protein sequence ID" value="SEM57277.1"/>
    <property type="molecule type" value="Genomic_DNA"/>
</dbReference>
<protein>
    <recommendedName>
        <fullName evidence="3">N-acetyltransferase domain-containing protein</fullName>
    </recommendedName>
</protein>
<evidence type="ECO:0008006" key="3">
    <source>
        <dbReference type="Google" id="ProtNLM"/>
    </source>
</evidence>
<proteinExistence type="predicted"/>
<organism evidence="1 2">
    <name type="scientific">Syntrophus gentianae</name>
    <dbReference type="NCBI Taxonomy" id="43775"/>
    <lineage>
        <taxon>Bacteria</taxon>
        <taxon>Pseudomonadati</taxon>
        <taxon>Thermodesulfobacteriota</taxon>
        <taxon>Syntrophia</taxon>
        <taxon>Syntrophales</taxon>
        <taxon>Syntrophaceae</taxon>
        <taxon>Syntrophus</taxon>
    </lineage>
</organism>
<accession>A0A1H7ZIM1</accession>
<dbReference type="STRING" id="43775.SAMN04489760_12322"/>
<dbReference type="RefSeq" id="WP_093884213.1">
    <property type="nucleotide sequence ID" value="NZ_FOBS01000023.1"/>
</dbReference>
<dbReference type="AlphaFoldDB" id="A0A1H7ZIM1"/>
<evidence type="ECO:0000313" key="1">
    <source>
        <dbReference type="EMBL" id="SEM57277.1"/>
    </source>
</evidence>
<gene>
    <name evidence="1" type="ORF">SAMN04489760_12322</name>
</gene>
<dbReference type="OrthoDB" id="5412651at2"/>
<sequence>MAKETKEEKTAEKSFTISPFRNEDAEGIVDLFHTVYGEHYPIRLFYDSQAIVQANEEGRYYSIVARTMDDRVIGVEHLYRSAPGPYIYEAGVGLVDGGYRNLGVNMKLLGYLYDTFIPERKNIEEVFGEAVCNHLFMQKTVEKYRHVETAIEVSLMPAAAYDKEKSATGRVATLGVFRCYQPKPHRIYLPAPYEREIRTLYGRLDDTRDIAVSAAKVPGDRRSRAELSIFDFAQVARIAVPEVGADFGEFFSGIEKEAISRKALVIQVWVDLTQPWVGEAVKELRMMGYFFGGALPRWFDGDGFLMQKLLCPPYFESIQLFSNFSKELLEVVKKDWKRTGA</sequence>